<dbReference type="EMBL" id="BPLR01008401">
    <property type="protein sequence ID" value="GIY24389.1"/>
    <property type="molecule type" value="Genomic_DNA"/>
</dbReference>
<evidence type="ECO:0000313" key="2">
    <source>
        <dbReference type="Proteomes" id="UP001054945"/>
    </source>
</evidence>
<keyword evidence="2" id="KW-1185">Reference proteome</keyword>
<gene>
    <name evidence="1" type="ORF">CEXT_595361</name>
</gene>
<proteinExistence type="predicted"/>
<sequence>MRGTQIKYQIRETVSQISGQQHFCLVFFNSATHFFCACPNCSRTYTATTTKKGTLLDFPFLDRSKCGNLKFCLQSKMQGCIFYLFLDCFPLLGFLCTRGTQLKYQIRETESQIPGNNTAASSFSTPLPISFVHVPTAVAHAQQQLEQQKKDCFPLLDFYASEEPNKISNTRNRIPNSGQQYCCRVFSTPLPIFFFVPVLTAVGHAQQQQQQKKYPLGFSPSLIALSELT</sequence>
<dbReference type="Proteomes" id="UP001054945">
    <property type="component" value="Unassembled WGS sequence"/>
</dbReference>
<dbReference type="AlphaFoldDB" id="A0AAV4RTD2"/>
<protein>
    <submittedName>
        <fullName evidence="1">Uncharacterized protein</fullName>
    </submittedName>
</protein>
<accession>A0AAV4RTD2</accession>
<name>A0AAV4RTD2_CAEEX</name>
<comment type="caution">
    <text evidence="1">The sequence shown here is derived from an EMBL/GenBank/DDBJ whole genome shotgun (WGS) entry which is preliminary data.</text>
</comment>
<organism evidence="1 2">
    <name type="scientific">Caerostris extrusa</name>
    <name type="common">Bark spider</name>
    <name type="synonym">Caerostris bankana</name>
    <dbReference type="NCBI Taxonomy" id="172846"/>
    <lineage>
        <taxon>Eukaryota</taxon>
        <taxon>Metazoa</taxon>
        <taxon>Ecdysozoa</taxon>
        <taxon>Arthropoda</taxon>
        <taxon>Chelicerata</taxon>
        <taxon>Arachnida</taxon>
        <taxon>Araneae</taxon>
        <taxon>Araneomorphae</taxon>
        <taxon>Entelegynae</taxon>
        <taxon>Araneoidea</taxon>
        <taxon>Araneidae</taxon>
        <taxon>Caerostris</taxon>
    </lineage>
</organism>
<reference evidence="1 2" key="1">
    <citation type="submission" date="2021-06" db="EMBL/GenBank/DDBJ databases">
        <title>Caerostris extrusa draft genome.</title>
        <authorList>
            <person name="Kono N."/>
            <person name="Arakawa K."/>
        </authorList>
    </citation>
    <scope>NUCLEOTIDE SEQUENCE [LARGE SCALE GENOMIC DNA]</scope>
</reference>
<evidence type="ECO:0000313" key="1">
    <source>
        <dbReference type="EMBL" id="GIY24389.1"/>
    </source>
</evidence>